<reference evidence="2" key="2">
    <citation type="submission" date="2015-01" db="EMBL/GenBank/DDBJ databases">
        <title>Evolutionary Origins and Diversification of the Mycorrhizal Mutualists.</title>
        <authorList>
            <consortium name="DOE Joint Genome Institute"/>
            <consortium name="Mycorrhizal Genomics Consortium"/>
            <person name="Kohler A."/>
            <person name="Kuo A."/>
            <person name="Nagy L.G."/>
            <person name="Floudas D."/>
            <person name="Copeland A."/>
            <person name="Barry K.W."/>
            <person name="Cichocki N."/>
            <person name="Veneault-Fourrey C."/>
            <person name="LaButti K."/>
            <person name="Lindquist E.A."/>
            <person name="Lipzen A."/>
            <person name="Lundell T."/>
            <person name="Morin E."/>
            <person name="Murat C."/>
            <person name="Riley R."/>
            <person name="Ohm R."/>
            <person name="Sun H."/>
            <person name="Tunlid A."/>
            <person name="Henrissat B."/>
            <person name="Grigoriev I.V."/>
            <person name="Hibbett D.S."/>
            <person name="Martin F."/>
        </authorList>
    </citation>
    <scope>NUCLEOTIDE SEQUENCE [LARGE SCALE GENOMIC DNA]</scope>
    <source>
        <strain evidence="2">Foug A</strain>
    </source>
</reference>
<dbReference type="Proteomes" id="UP000053989">
    <property type="component" value="Unassembled WGS sequence"/>
</dbReference>
<reference evidence="1 2" key="1">
    <citation type="submission" date="2014-04" db="EMBL/GenBank/DDBJ databases">
        <authorList>
            <consortium name="DOE Joint Genome Institute"/>
            <person name="Kuo A."/>
            <person name="Kohler A."/>
            <person name="Nagy L.G."/>
            <person name="Floudas D."/>
            <person name="Copeland A."/>
            <person name="Barry K.W."/>
            <person name="Cichocki N."/>
            <person name="Veneault-Fourrey C."/>
            <person name="LaButti K."/>
            <person name="Lindquist E.A."/>
            <person name="Lipzen A."/>
            <person name="Lundell T."/>
            <person name="Morin E."/>
            <person name="Murat C."/>
            <person name="Sun H."/>
            <person name="Tunlid A."/>
            <person name="Henrissat B."/>
            <person name="Grigoriev I.V."/>
            <person name="Hibbett D.S."/>
            <person name="Martin F."/>
            <person name="Nordberg H.P."/>
            <person name="Cantor M.N."/>
            <person name="Hua S.X."/>
        </authorList>
    </citation>
    <scope>NUCLEOTIDE SEQUENCE [LARGE SCALE GENOMIC DNA]</scope>
    <source>
        <strain evidence="1 2">Foug A</strain>
    </source>
</reference>
<evidence type="ECO:0000313" key="2">
    <source>
        <dbReference type="Proteomes" id="UP000053989"/>
    </source>
</evidence>
<organism evidence="1 2">
    <name type="scientific">Scleroderma citrinum Foug A</name>
    <dbReference type="NCBI Taxonomy" id="1036808"/>
    <lineage>
        <taxon>Eukaryota</taxon>
        <taxon>Fungi</taxon>
        <taxon>Dikarya</taxon>
        <taxon>Basidiomycota</taxon>
        <taxon>Agaricomycotina</taxon>
        <taxon>Agaricomycetes</taxon>
        <taxon>Agaricomycetidae</taxon>
        <taxon>Boletales</taxon>
        <taxon>Sclerodermatineae</taxon>
        <taxon>Sclerodermataceae</taxon>
        <taxon>Scleroderma</taxon>
    </lineage>
</organism>
<evidence type="ECO:0000313" key="1">
    <source>
        <dbReference type="EMBL" id="KIM66516.1"/>
    </source>
</evidence>
<dbReference type="InParanoid" id="A0A0C3EF32"/>
<proteinExistence type="predicted"/>
<dbReference type="HOGENOM" id="CLU_164226_0_0_1"/>
<dbReference type="AlphaFoldDB" id="A0A0C3EF32"/>
<accession>A0A0C3EF32</accession>
<sequence>MTYIVDPFVLEFEDAYTWASRHAPDEMNLEDKGVLAGQIDLYFRRKGMPQRAYGIYVGEDPKILIITDKAVLSRKIAMKKFKYGEKARHTQQELFDPYKDELPFLRHPYFTTIKDPYEVEREL</sequence>
<dbReference type="EMBL" id="KN822017">
    <property type="protein sequence ID" value="KIM66516.1"/>
    <property type="molecule type" value="Genomic_DNA"/>
</dbReference>
<protein>
    <submittedName>
        <fullName evidence="1">Uncharacterized protein</fullName>
    </submittedName>
</protein>
<name>A0A0C3EF32_9AGAM</name>
<keyword evidence="2" id="KW-1185">Reference proteome</keyword>
<gene>
    <name evidence="1" type="ORF">SCLCIDRAFT_1211271</name>
</gene>